<comment type="caution">
    <text evidence="3">The sequence shown here is derived from an EMBL/GenBank/DDBJ whole genome shotgun (WGS) entry which is preliminary data.</text>
</comment>
<dbReference type="PANTHER" id="PTHR36509">
    <property type="entry name" value="BLL3101 PROTEIN"/>
    <property type="match status" value="1"/>
</dbReference>
<dbReference type="PANTHER" id="PTHR36509:SF2">
    <property type="entry name" value="BLL3101 PROTEIN"/>
    <property type="match status" value="1"/>
</dbReference>
<dbReference type="RefSeq" id="WP_258423689.1">
    <property type="nucleotide sequence ID" value="NZ_JANSUY010000010.1"/>
</dbReference>
<reference evidence="3" key="1">
    <citation type="submission" date="2022-08" db="EMBL/GenBank/DDBJ databases">
        <authorList>
            <person name="Zhang D."/>
        </authorList>
    </citation>
    <scope>NUCLEOTIDE SEQUENCE</scope>
    <source>
        <strain evidence="3">XJ19-11</strain>
    </source>
</reference>
<dbReference type="InterPro" id="IPR037049">
    <property type="entry name" value="DUF1214_C_sf"/>
</dbReference>
<dbReference type="InterPro" id="IPR010679">
    <property type="entry name" value="DUF1254"/>
</dbReference>
<sequence length="467" mass="53361">MKINYLPFAVLALWILVQCAPKEKSVTPEEARAIAKEAYIYGFPLVDHYRIFYSYFVDQNDPEFKVSFNQLKNIPKVYTHEDRSVQTANSDTPYSWAGLDLRGEPIVIIIPSIEDTRYFSVQLIDGFTHNFAYIGSRTTGNKGGKYLIAGPDWKGEAPVGFDEVIRSETNMVMALIRTQLFEPDDIDNVIKIQSGYELMPLSAYQKQAAPAQPASITWVKPLNSEEQKSNLMYFNLLNFWSQFWAIHESEKELFERFAKIGVVPGKTFDPESFTPEIKEALAAGMQDAWKEFAAYNEAEIMTGKVGSAEAFGTREHLNNNYLLRMAGAVLGIYGNSKEEALYPIYQTDSDGQPLNASTNKYTLTMQENEMPPVNAFWSYTMYELPSRLMLENPINRYLINSPMLPDLKRNADNSITLYIQYESPGKEMESNWLPAPNGPFFFVNRLYWPKPEAFNGTWKPKPLVRVQ</sequence>
<evidence type="ECO:0000313" key="3">
    <source>
        <dbReference type="EMBL" id="MCR9015827.1"/>
    </source>
</evidence>
<dbReference type="Proteomes" id="UP001142175">
    <property type="component" value="Unassembled WGS sequence"/>
</dbReference>
<dbReference type="EMBL" id="JANSUY010000010">
    <property type="protein sequence ID" value="MCR9015827.1"/>
    <property type="molecule type" value="Genomic_DNA"/>
</dbReference>
<dbReference type="SUPFAM" id="SSF160935">
    <property type="entry name" value="VPA0735-like"/>
    <property type="match status" value="1"/>
</dbReference>
<dbReference type="Pfam" id="PF06863">
    <property type="entry name" value="DUF1254"/>
    <property type="match status" value="1"/>
</dbReference>
<feature type="domain" description="DUF1254" evidence="2">
    <location>
        <begin position="68"/>
        <end position="200"/>
    </location>
</feature>
<proteinExistence type="predicted"/>
<dbReference type="AlphaFoldDB" id="A0A9X2SYU2"/>
<keyword evidence="4" id="KW-1185">Reference proteome</keyword>
<name>A0A9X2SYU2_9BACT</name>
<dbReference type="InterPro" id="IPR037050">
    <property type="entry name" value="DUF1254_sf"/>
</dbReference>
<dbReference type="Gene3D" id="2.60.40.1610">
    <property type="entry name" value="Domain of unknown function DUF1254"/>
    <property type="match status" value="1"/>
</dbReference>
<evidence type="ECO:0000259" key="2">
    <source>
        <dbReference type="Pfam" id="PF06863"/>
    </source>
</evidence>
<dbReference type="InterPro" id="IPR010621">
    <property type="entry name" value="DUF1214"/>
</dbReference>
<accession>A0A9X2SYU2</accession>
<dbReference type="Gene3D" id="2.60.120.600">
    <property type="entry name" value="Domain of unknown function DUF1214, C-terminal domain"/>
    <property type="match status" value="1"/>
</dbReference>
<organism evidence="3 4">
    <name type="scientific">Aquiflexum gelatinilyticum</name>
    <dbReference type="NCBI Taxonomy" id="2961943"/>
    <lineage>
        <taxon>Bacteria</taxon>
        <taxon>Pseudomonadati</taxon>
        <taxon>Bacteroidota</taxon>
        <taxon>Cytophagia</taxon>
        <taxon>Cytophagales</taxon>
        <taxon>Cyclobacteriaceae</taxon>
        <taxon>Aquiflexum</taxon>
    </lineage>
</organism>
<protein>
    <submittedName>
        <fullName evidence="3">DUF1254 domain-containing protein</fullName>
    </submittedName>
</protein>
<dbReference type="Pfam" id="PF06742">
    <property type="entry name" value="DUF1214"/>
    <property type="match status" value="1"/>
</dbReference>
<evidence type="ECO:0000313" key="4">
    <source>
        <dbReference type="Proteomes" id="UP001142175"/>
    </source>
</evidence>
<evidence type="ECO:0000259" key="1">
    <source>
        <dbReference type="Pfam" id="PF06742"/>
    </source>
</evidence>
<gene>
    <name evidence="3" type="ORF">NU887_12330</name>
</gene>
<feature type="domain" description="DUF1214" evidence="1">
    <location>
        <begin position="339"/>
        <end position="450"/>
    </location>
</feature>